<dbReference type="RefSeq" id="YP_010754906.1">
    <property type="nucleotide sequence ID" value="NC_073465.1"/>
</dbReference>
<reference evidence="1 2" key="1">
    <citation type="submission" date="2019-07" db="EMBL/GenBank/DDBJ databases">
        <authorList>
            <person name="Garlena R.A."/>
            <person name="Russell D.A."/>
            <person name="Pope W.H."/>
            <person name="Jacobs-Sera D."/>
            <person name="Hatfull G.F."/>
        </authorList>
    </citation>
    <scope>NUCLEOTIDE SEQUENCE [LARGE SCALE GENOMIC DNA]</scope>
</reference>
<dbReference type="KEGG" id="vg:80019509"/>
<dbReference type="EMBL" id="MN234170">
    <property type="protein sequence ID" value="QFG08884.1"/>
    <property type="molecule type" value="Genomic_DNA"/>
</dbReference>
<dbReference type="Proteomes" id="UP000326279">
    <property type="component" value="Segment"/>
</dbReference>
<evidence type="ECO:0000313" key="1">
    <source>
        <dbReference type="EMBL" id="QFG08884.1"/>
    </source>
</evidence>
<gene>
    <name evidence="1" type="primary">34</name>
    <name evidence="1" type="ORF">PBI_MALAGASYROSE_34</name>
</gene>
<organism evidence="1 2">
    <name type="scientific">Mycobacterium phage MalagasyRose</name>
    <dbReference type="NCBI Taxonomy" id="2599870"/>
    <lineage>
        <taxon>Viruses</taxon>
        <taxon>Duplodnaviria</taxon>
        <taxon>Heunggongvirae</taxon>
        <taxon>Uroviricota</taxon>
        <taxon>Caudoviricetes</taxon>
        <taxon>Malagasyrosevirus</taxon>
        <taxon>Malagasyrosevirus malagasyrose</taxon>
    </lineage>
</organism>
<name>A0A5J6TEW6_9CAUD</name>
<evidence type="ECO:0000313" key="2">
    <source>
        <dbReference type="Proteomes" id="UP000326279"/>
    </source>
</evidence>
<dbReference type="GeneID" id="80019509"/>
<accession>A0A5J6TEW6</accession>
<sequence length="77" mass="8444">MSLADHLKPKASQCRTCAWYEGLPPDEREVFDSHVAEGGSMRALYRASIAEGLSVARSSFNEHMKLHHEIGVACVAS</sequence>
<protein>
    <submittedName>
        <fullName evidence="1">Uncharacterized protein</fullName>
    </submittedName>
</protein>
<proteinExistence type="predicted"/>
<keyword evidence="2" id="KW-1185">Reference proteome</keyword>